<evidence type="ECO:0000313" key="2">
    <source>
        <dbReference type="Proteomes" id="UP000820818"/>
    </source>
</evidence>
<evidence type="ECO:0000313" key="1">
    <source>
        <dbReference type="EMBL" id="KAI9550830.1"/>
    </source>
</evidence>
<dbReference type="AlphaFoldDB" id="A0AAD5PPV2"/>
<dbReference type="EMBL" id="WJBH02000080">
    <property type="protein sequence ID" value="KAI9550830.1"/>
    <property type="molecule type" value="Genomic_DNA"/>
</dbReference>
<organism evidence="1 2">
    <name type="scientific">Daphnia sinensis</name>
    <dbReference type="NCBI Taxonomy" id="1820382"/>
    <lineage>
        <taxon>Eukaryota</taxon>
        <taxon>Metazoa</taxon>
        <taxon>Ecdysozoa</taxon>
        <taxon>Arthropoda</taxon>
        <taxon>Crustacea</taxon>
        <taxon>Branchiopoda</taxon>
        <taxon>Diplostraca</taxon>
        <taxon>Cladocera</taxon>
        <taxon>Anomopoda</taxon>
        <taxon>Daphniidae</taxon>
        <taxon>Daphnia</taxon>
        <taxon>Daphnia similis group</taxon>
    </lineage>
</organism>
<gene>
    <name evidence="1" type="ORF">GHT06_005411</name>
</gene>
<dbReference type="Proteomes" id="UP000820818">
    <property type="component" value="Unassembled WGS sequence"/>
</dbReference>
<accession>A0AAD5PPV2</accession>
<protein>
    <submittedName>
        <fullName evidence="1">Uncharacterized protein</fullName>
    </submittedName>
</protein>
<comment type="caution">
    <text evidence="1">The sequence shown here is derived from an EMBL/GenBank/DDBJ whole genome shotgun (WGS) entry which is preliminary data.</text>
</comment>
<name>A0AAD5PPV2_9CRUS</name>
<reference evidence="1" key="1">
    <citation type="submission" date="2022-05" db="EMBL/GenBank/DDBJ databases">
        <title>A multi-omics perspective on studying reproductive biology in Daphnia sinensis.</title>
        <authorList>
            <person name="Jia J."/>
        </authorList>
    </citation>
    <scope>NUCLEOTIDE SEQUENCE</scope>
    <source>
        <strain evidence="1">WSL</strain>
    </source>
</reference>
<keyword evidence="2" id="KW-1185">Reference proteome</keyword>
<proteinExistence type="predicted"/>
<sequence length="102" mass="11439">MKAQYESSFDCKMNVEQLLNAFGDNLLVAKTKVLSLLEQVAKNAQLLESTALRSNVLSPSDYLSLMRSRVLEEQAPGYLTRLQTLDELQHHLTYGTPLTAPK</sequence>